<gene>
    <name evidence="1" type="ORF">Ah1_00340</name>
</gene>
<name>A0A2H4YFA1_9CAUD</name>
<accession>A0A2H4YFA1</accession>
<dbReference type="CDD" id="cd19958">
    <property type="entry name" value="pyocin_knob"/>
    <property type="match status" value="1"/>
</dbReference>
<dbReference type="Proteomes" id="UP000240934">
    <property type="component" value="Segment"/>
</dbReference>
<evidence type="ECO:0000313" key="2">
    <source>
        <dbReference type="Proteomes" id="UP000240934"/>
    </source>
</evidence>
<keyword evidence="2" id="KW-1185">Reference proteome</keyword>
<reference evidence="1 2" key="1">
    <citation type="submission" date="2017-10" db="EMBL/GenBank/DDBJ databases">
        <title>Antibacterial composition for extension of chilled fish shelf life and decreasing of risk of food-borne infections, bacteriophage strains for its preparation.</title>
        <authorList>
            <person name="Zulkarneev E.R."/>
            <person name="Aleshkin A.V."/>
            <person name="Rubalsky O.V."/>
            <person name="Kiseleva I.A."/>
            <person name="Rubalskii E.O."/>
            <person name="Lebedev S.N."/>
        </authorList>
    </citation>
    <scope>NUCLEOTIDE SEQUENCE [LARGE SCALE GENOMIC DNA]</scope>
</reference>
<evidence type="ECO:0008006" key="3">
    <source>
        <dbReference type="Google" id="ProtNLM"/>
    </source>
</evidence>
<proteinExistence type="predicted"/>
<sequence>MADLKLGSQIGGNLIWHQGILELNPLDDSLFYKEFDMITSKGGQTINGTLSLAGDVDTKGRFTAVGNDTSWGSVAQPAFGMDKDNTAGAHWLLASRKRDGSQRAGIQVLTNDSGEMRIYTNKHANYTSFKDGQIYIQATTPSADANATRKDYVDREVDKAMQFAETTTDKLTADLATANTRINTLDAQNVKITGNQNIAGTKTFTDLPVIQDQPTADTHATNKKYVDTKVGTAVQSIVTTAPLTTTGGVNPTLAINPATRTAAGSMSAQDKVKLDDLPADALSRSGGNMKNGGYIKLEGLGGLQSLYNGKNYSILRDHNNGNVTLGAAAGDLYVGYNTTSEEFTTKNVLLYAPMKWTNTNRVLVDTDGFIPWASIKDRIGLEGKSKMLRGPINFDELESTGDYNLYLAKATGSKNPPPFDYGTMSVIGADKDGNTFVTQLATDQRTGISYTRTRNDGAMAWTGWIENANEFTDFGYQYKTRIEVGGDADKFYPVAIENDRFRTYNTKRYCISRAYNAKAPDTWNNTTHKGGLTLSFEWSGDGDWGGNSKNIVVTDFSSSYTTVCGGMQLSAGDMVVWLRGGGAEYWFYSDNGIKSRISVNLKKFIAPDKKEYLPRTKAEADQAVIDEIMPKFAIRNGGELYDRNRRVLVADGSTSMIGDLKIEKEQAALILKNAAGNVADKPENYGRIRFEHATGDQHVELWHSVHDDYRPGYGLRVLKPADNKGTSNAWLDVQGDVFGQNFIQTTAQSTNAASSTRKDYVDALIATKVNKSDVAASSDYAGLLGKIPRWCI</sequence>
<dbReference type="EMBL" id="MG250483">
    <property type="protein sequence ID" value="AUE22858.1"/>
    <property type="molecule type" value="Genomic_DNA"/>
</dbReference>
<organism evidence="1 2">
    <name type="scientific">Aeromonas phage Ah1</name>
    <dbReference type="NCBI Taxonomy" id="2053701"/>
    <lineage>
        <taxon>Viruses</taxon>
        <taxon>Duplodnaviria</taxon>
        <taxon>Heunggongvirae</taxon>
        <taxon>Uroviricota</taxon>
        <taxon>Caudoviricetes</taxon>
        <taxon>Pantevenvirales</taxon>
        <taxon>Straboviridae</taxon>
        <taxon>Cinqassovirus</taxon>
        <taxon>Cinqassovirus ah1</taxon>
    </lineage>
</organism>
<dbReference type="Gene3D" id="6.10.140.2190">
    <property type="match status" value="1"/>
</dbReference>
<protein>
    <recommendedName>
        <fullName evidence="3">Tail fiber protein</fullName>
    </recommendedName>
</protein>
<evidence type="ECO:0000313" key="1">
    <source>
        <dbReference type="EMBL" id="AUE22858.1"/>
    </source>
</evidence>